<dbReference type="AlphaFoldDB" id="A0A1A8RWS0"/>
<dbReference type="EMBL" id="HAEH01019780">
    <property type="protein sequence ID" value="SBS09759.1"/>
    <property type="molecule type" value="Transcribed_RNA"/>
</dbReference>
<protein>
    <submittedName>
        <fullName evidence="1">Uncharacterized protein</fullName>
    </submittedName>
</protein>
<feature type="non-terminal residue" evidence="1">
    <location>
        <position position="69"/>
    </location>
</feature>
<reference evidence="1" key="2">
    <citation type="submission" date="2016-06" db="EMBL/GenBank/DDBJ databases">
        <title>The genome of a short-lived fish provides insights into sex chromosome evolution and the genetic control of aging.</title>
        <authorList>
            <person name="Reichwald K."/>
            <person name="Felder M."/>
            <person name="Petzold A."/>
            <person name="Koch P."/>
            <person name="Groth M."/>
            <person name="Platzer M."/>
        </authorList>
    </citation>
    <scope>NUCLEOTIDE SEQUENCE</scope>
    <source>
        <tissue evidence="1">Brain</tissue>
    </source>
</reference>
<feature type="non-terminal residue" evidence="1">
    <location>
        <position position="1"/>
    </location>
</feature>
<evidence type="ECO:0000313" key="1">
    <source>
        <dbReference type="EMBL" id="SBS09759.1"/>
    </source>
</evidence>
<organism evidence="1">
    <name type="scientific">Nothobranchius rachovii</name>
    <name type="common">bluefin notho</name>
    <dbReference type="NCBI Taxonomy" id="451742"/>
    <lineage>
        <taxon>Eukaryota</taxon>
        <taxon>Metazoa</taxon>
        <taxon>Chordata</taxon>
        <taxon>Craniata</taxon>
        <taxon>Vertebrata</taxon>
        <taxon>Euteleostomi</taxon>
        <taxon>Actinopterygii</taxon>
        <taxon>Neopterygii</taxon>
        <taxon>Teleostei</taxon>
        <taxon>Neoteleostei</taxon>
        <taxon>Acanthomorphata</taxon>
        <taxon>Ovalentaria</taxon>
        <taxon>Atherinomorphae</taxon>
        <taxon>Cyprinodontiformes</taxon>
        <taxon>Nothobranchiidae</taxon>
        <taxon>Nothobranchius</taxon>
    </lineage>
</organism>
<name>A0A1A8RWS0_9TELE</name>
<gene>
    <name evidence="1" type="primary">Nfu_g_1_013677</name>
</gene>
<accession>A0A1A8RWS0</accession>
<reference evidence="1" key="1">
    <citation type="submission" date="2016-05" db="EMBL/GenBank/DDBJ databases">
        <authorList>
            <person name="Lavstsen T."/>
            <person name="Jespersen J.S."/>
        </authorList>
    </citation>
    <scope>NUCLEOTIDE SEQUENCE</scope>
    <source>
        <tissue evidence="1">Brain</tissue>
    </source>
</reference>
<sequence length="69" mass="7552">PCCYLLSMSGMIMVSVPPPGPEDVIHFLLQDLSLRPAIVDVPVTNAYIPAIHHTRPIQCVPLHAQPEPD</sequence>
<proteinExistence type="predicted"/>